<gene>
    <name evidence="1" type="ORF">RhiirA5_445086</name>
</gene>
<evidence type="ECO:0000313" key="1">
    <source>
        <dbReference type="EMBL" id="PKB92328.1"/>
    </source>
</evidence>
<comment type="caution">
    <text evidence="1">The sequence shown here is derived from an EMBL/GenBank/DDBJ whole genome shotgun (WGS) entry which is preliminary data.</text>
</comment>
<reference evidence="1 2" key="2">
    <citation type="submission" date="2017-09" db="EMBL/GenBank/DDBJ databases">
        <title>Extensive intraspecific genome diversity in a model arbuscular mycorrhizal fungus.</title>
        <authorList>
            <person name="Chen E.C."/>
            <person name="Morin E."/>
            <person name="Beaudet D."/>
            <person name="Noel J."/>
            <person name="Ndikumana S."/>
            <person name="Charron P."/>
            <person name="St-Onge C."/>
            <person name="Giorgi J."/>
            <person name="Grigoriev I.V."/>
            <person name="Roux C."/>
            <person name="Martin F.M."/>
            <person name="Corradi N."/>
        </authorList>
    </citation>
    <scope>NUCLEOTIDE SEQUENCE [LARGE SCALE GENOMIC DNA]</scope>
    <source>
        <strain evidence="1 2">A5</strain>
    </source>
</reference>
<dbReference type="AlphaFoldDB" id="A0A2N0NCN0"/>
<dbReference type="EMBL" id="LLXJ01011439">
    <property type="protein sequence ID" value="PKB92328.1"/>
    <property type="molecule type" value="Genomic_DNA"/>
</dbReference>
<protein>
    <submittedName>
        <fullName evidence="1">Uncharacterized protein</fullName>
    </submittedName>
</protein>
<reference evidence="1 2" key="1">
    <citation type="submission" date="2016-04" db="EMBL/GenBank/DDBJ databases">
        <title>Genome analyses suggest a sexual origin of heterokaryosis in a supposedly ancient asexual fungus.</title>
        <authorList>
            <person name="Ropars J."/>
            <person name="Sedzielewska K."/>
            <person name="Noel J."/>
            <person name="Charron P."/>
            <person name="Farinelli L."/>
            <person name="Marton T."/>
            <person name="Kruger M."/>
            <person name="Pelin A."/>
            <person name="Brachmann A."/>
            <person name="Corradi N."/>
        </authorList>
    </citation>
    <scope>NUCLEOTIDE SEQUENCE [LARGE SCALE GENOMIC DNA]</scope>
    <source>
        <strain evidence="1 2">A5</strain>
    </source>
</reference>
<sequence length="156" mass="17789">MNLVSIYPVLIFRRLFHLEININVEISQDSLLIMLTHPQHNFVSINFHLPGSGSEVNAVLSKFSDNLRTICALLRLFQLKEQQIPSLTQKEIRYKLIKGPQISCSRGKPLGDTYQWWRALAVARECGSRVVFYQSVLNGIYLSSLILGELLCSIEL</sequence>
<evidence type="ECO:0000313" key="2">
    <source>
        <dbReference type="Proteomes" id="UP000232722"/>
    </source>
</evidence>
<name>A0A2N0NCN0_9GLOM</name>
<proteinExistence type="predicted"/>
<organism evidence="1 2">
    <name type="scientific">Rhizophagus irregularis</name>
    <dbReference type="NCBI Taxonomy" id="588596"/>
    <lineage>
        <taxon>Eukaryota</taxon>
        <taxon>Fungi</taxon>
        <taxon>Fungi incertae sedis</taxon>
        <taxon>Mucoromycota</taxon>
        <taxon>Glomeromycotina</taxon>
        <taxon>Glomeromycetes</taxon>
        <taxon>Glomerales</taxon>
        <taxon>Glomeraceae</taxon>
        <taxon>Rhizophagus</taxon>
    </lineage>
</organism>
<dbReference type="Proteomes" id="UP000232722">
    <property type="component" value="Unassembled WGS sequence"/>
</dbReference>
<accession>A0A2N0NCN0</accession>